<protein>
    <submittedName>
        <fullName evidence="3">Uncharacterized protein</fullName>
    </submittedName>
</protein>
<keyword evidence="2" id="KW-0812">Transmembrane</keyword>
<proteinExistence type="predicted"/>
<keyword evidence="4" id="KW-1185">Reference proteome</keyword>
<keyword evidence="1" id="KW-0175">Coiled coil</keyword>
<accession>A0A1M6M7X1</accession>
<dbReference type="AlphaFoldDB" id="A0A1M6M7X1"/>
<feature type="coiled-coil region" evidence="1">
    <location>
        <begin position="36"/>
        <end position="82"/>
    </location>
</feature>
<gene>
    <name evidence="3" type="ORF">SAMN02745165_03208</name>
</gene>
<evidence type="ECO:0000313" key="4">
    <source>
        <dbReference type="Proteomes" id="UP000184171"/>
    </source>
</evidence>
<reference evidence="3 4" key="1">
    <citation type="submission" date="2016-11" db="EMBL/GenBank/DDBJ databases">
        <authorList>
            <person name="Jaros S."/>
            <person name="Januszkiewicz K."/>
            <person name="Wedrychowicz H."/>
        </authorList>
    </citation>
    <scope>NUCLEOTIDE SEQUENCE [LARGE SCALE GENOMIC DNA]</scope>
    <source>
        <strain evidence="3 4">DSM 5091</strain>
    </source>
</reference>
<keyword evidence="2" id="KW-0472">Membrane</keyword>
<evidence type="ECO:0000313" key="3">
    <source>
        <dbReference type="EMBL" id="SHJ79567.1"/>
    </source>
</evidence>
<name>A0A1M6M7X1_MALRU</name>
<dbReference type="OrthoDB" id="5519928at2"/>
<evidence type="ECO:0000256" key="2">
    <source>
        <dbReference type="SAM" id="Phobius"/>
    </source>
</evidence>
<feature type="transmembrane region" description="Helical" evidence="2">
    <location>
        <begin position="6"/>
        <end position="25"/>
    </location>
</feature>
<evidence type="ECO:0000256" key="1">
    <source>
        <dbReference type="SAM" id="Coils"/>
    </source>
</evidence>
<sequence>MSNEFIFGTQIASIIVFVLTLFGIYRSLVSQKDSVIELLREQSRQQENKILELQNQSPDVLSRQLSERVEIALKEIERLSLDGGNHKKEIFKKEKELKETRAQVYALAELIEDSALVCPQCNAPLSTRSFEGLYGPNGEGEAEISYYDCGLTIADGSEMSPCKGKKP</sequence>
<organism evidence="3 4">
    <name type="scientific">Malonomonas rubra DSM 5091</name>
    <dbReference type="NCBI Taxonomy" id="1122189"/>
    <lineage>
        <taxon>Bacteria</taxon>
        <taxon>Pseudomonadati</taxon>
        <taxon>Thermodesulfobacteriota</taxon>
        <taxon>Desulfuromonadia</taxon>
        <taxon>Desulfuromonadales</taxon>
        <taxon>Geopsychrobacteraceae</taxon>
        <taxon>Malonomonas</taxon>
    </lineage>
</organism>
<dbReference type="RefSeq" id="WP_072909743.1">
    <property type="nucleotide sequence ID" value="NZ_FQZT01000016.1"/>
</dbReference>
<keyword evidence="2" id="KW-1133">Transmembrane helix</keyword>
<dbReference type="Proteomes" id="UP000184171">
    <property type="component" value="Unassembled WGS sequence"/>
</dbReference>
<dbReference type="EMBL" id="FQZT01000016">
    <property type="protein sequence ID" value="SHJ79567.1"/>
    <property type="molecule type" value="Genomic_DNA"/>
</dbReference>